<proteinExistence type="predicted"/>
<accession>A0ABQ7PSN9</accession>
<dbReference type="PANTHER" id="PTHR18901:SF38">
    <property type="entry name" value="PSEUDOURIDINE-5'-PHOSPHATASE"/>
    <property type="match status" value="1"/>
</dbReference>
<organism evidence="1 2">
    <name type="scientific">Plutella xylostella</name>
    <name type="common">Diamondback moth</name>
    <name type="synonym">Plutella maculipennis</name>
    <dbReference type="NCBI Taxonomy" id="51655"/>
    <lineage>
        <taxon>Eukaryota</taxon>
        <taxon>Metazoa</taxon>
        <taxon>Ecdysozoa</taxon>
        <taxon>Arthropoda</taxon>
        <taxon>Hexapoda</taxon>
        <taxon>Insecta</taxon>
        <taxon>Pterygota</taxon>
        <taxon>Neoptera</taxon>
        <taxon>Endopterygota</taxon>
        <taxon>Lepidoptera</taxon>
        <taxon>Glossata</taxon>
        <taxon>Ditrysia</taxon>
        <taxon>Yponomeutoidea</taxon>
        <taxon>Plutellidae</taxon>
        <taxon>Plutella</taxon>
    </lineage>
</organism>
<protein>
    <submittedName>
        <fullName evidence="1">Uncharacterized protein</fullName>
    </submittedName>
</protein>
<dbReference type="Gene3D" id="3.40.50.1000">
    <property type="entry name" value="HAD superfamily/HAD-like"/>
    <property type="match status" value="1"/>
</dbReference>
<evidence type="ECO:0000313" key="2">
    <source>
        <dbReference type="Proteomes" id="UP000823941"/>
    </source>
</evidence>
<dbReference type="EMBL" id="JAHIBW010000030">
    <property type="protein sequence ID" value="KAG7295474.1"/>
    <property type="molecule type" value="Genomic_DNA"/>
</dbReference>
<dbReference type="Gene3D" id="1.10.150.240">
    <property type="entry name" value="Putative phosphatase, domain 2"/>
    <property type="match status" value="1"/>
</dbReference>
<dbReference type="SUPFAM" id="SSF56784">
    <property type="entry name" value="HAD-like"/>
    <property type="match status" value="1"/>
</dbReference>
<dbReference type="InterPro" id="IPR023214">
    <property type="entry name" value="HAD_sf"/>
</dbReference>
<comment type="caution">
    <text evidence="1">The sequence shown here is derived from an EMBL/GenBank/DDBJ whole genome shotgun (WGS) entry which is preliminary data.</text>
</comment>
<gene>
    <name evidence="1" type="ORF">JYU34_021669</name>
</gene>
<sequence>MICKELEIPISPVEFEKQMKDMTTASANTVPTKEGANKILNHLKSHSIPAALATNSTGETVRMYAMAKPELFGHFHHMVSVDDAEVHHGKPHPDLFLVAASRFPAKADPKHVVMVHDKRLMNTSLQKFKATLILTTLMDFSPEIFGLPPYNT</sequence>
<dbReference type="Pfam" id="PF00702">
    <property type="entry name" value="Hydrolase"/>
    <property type="match status" value="1"/>
</dbReference>
<dbReference type="PANTHER" id="PTHR18901">
    <property type="entry name" value="2-DEOXYGLUCOSE-6-PHOSPHATE PHOSPHATASE 2"/>
    <property type="match status" value="1"/>
</dbReference>
<dbReference type="InterPro" id="IPR023198">
    <property type="entry name" value="PGP-like_dom2"/>
</dbReference>
<dbReference type="Proteomes" id="UP000823941">
    <property type="component" value="Chromosome 30"/>
</dbReference>
<evidence type="ECO:0000313" key="1">
    <source>
        <dbReference type="EMBL" id="KAG7295474.1"/>
    </source>
</evidence>
<name>A0ABQ7PSN9_PLUXY</name>
<keyword evidence="2" id="KW-1185">Reference proteome</keyword>
<reference evidence="1 2" key="1">
    <citation type="submission" date="2021-06" db="EMBL/GenBank/DDBJ databases">
        <title>A haploid diamondback moth (Plutella xylostella L.) genome assembly resolves 31 chromosomes and identifies a diamide resistance mutation.</title>
        <authorList>
            <person name="Ward C.M."/>
            <person name="Perry K.D."/>
            <person name="Baker G."/>
            <person name="Powis K."/>
            <person name="Heckel D.G."/>
            <person name="Baxter S.W."/>
        </authorList>
    </citation>
    <scope>NUCLEOTIDE SEQUENCE [LARGE SCALE GENOMIC DNA]</scope>
    <source>
        <strain evidence="1 2">LV</strain>
        <tissue evidence="1">Single pupa</tissue>
    </source>
</reference>
<dbReference type="InterPro" id="IPR036412">
    <property type="entry name" value="HAD-like_sf"/>
</dbReference>